<dbReference type="Proteomes" id="UP001314229">
    <property type="component" value="Unassembled WGS sequence"/>
</dbReference>
<protein>
    <submittedName>
        <fullName evidence="1">Uncharacterized protein</fullName>
    </submittedName>
</protein>
<accession>A0AAV1P6R1</accession>
<dbReference type="EMBL" id="CAWUFR010000095">
    <property type="protein sequence ID" value="CAK6966674.1"/>
    <property type="molecule type" value="Genomic_DNA"/>
</dbReference>
<comment type="caution">
    <text evidence="1">The sequence shown here is derived from an EMBL/GenBank/DDBJ whole genome shotgun (WGS) entry which is preliminary data.</text>
</comment>
<proteinExistence type="predicted"/>
<gene>
    <name evidence="1" type="ORF">FSCOSCO3_A013369</name>
</gene>
<reference evidence="1 2" key="1">
    <citation type="submission" date="2024-01" db="EMBL/GenBank/DDBJ databases">
        <authorList>
            <person name="Alioto T."/>
            <person name="Alioto T."/>
            <person name="Gomez Garrido J."/>
        </authorList>
    </citation>
    <scope>NUCLEOTIDE SEQUENCE [LARGE SCALE GENOMIC DNA]</scope>
</reference>
<organism evidence="1 2">
    <name type="scientific">Scomber scombrus</name>
    <name type="common">Atlantic mackerel</name>
    <name type="synonym">Scomber vernalis</name>
    <dbReference type="NCBI Taxonomy" id="13677"/>
    <lineage>
        <taxon>Eukaryota</taxon>
        <taxon>Metazoa</taxon>
        <taxon>Chordata</taxon>
        <taxon>Craniata</taxon>
        <taxon>Vertebrata</taxon>
        <taxon>Euteleostomi</taxon>
        <taxon>Actinopterygii</taxon>
        <taxon>Neopterygii</taxon>
        <taxon>Teleostei</taxon>
        <taxon>Neoteleostei</taxon>
        <taxon>Acanthomorphata</taxon>
        <taxon>Pelagiaria</taxon>
        <taxon>Scombriformes</taxon>
        <taxon>Scombridae</taxon>
        <taxon>Scomber</taxon>
    </lineage>
</organism>
<sequence length="121" mass="14112">MKFQDVSNVWCEKASDLFHPDISQGLPSENSFAPESYFLSTEAECPYRHRNDIAKACMFWVISCWLNNPDLLVWTWPHRQTDRHTHTHTSNADLHFLSDSDTPLERECDLSPLRPLQNPLL</sequence>
<evidence type="ECO:0000313" key="2">
    <source>
        <dbReference type="Proteomes" id="UP001314229"/>
    </source>
</evidence>
<keyword evidence="2" id="KW-1185">Reference proteome</keyword>
<name>A0AAV1P6R1_SCOSC</name>
<evidence type="ECO:0000313" key="1">
    <source>
        <dbReference type="EMBL" id="CAK6966674.1"/>
    </source>
</evidence>
<dbReference type="AlphaFoldDB" id="A0AAV1P6R1"/>